<feature type="domain" description="Condensation" evidence="1">
    <location>
        <begin position="14"/>
        <end position="349"/>
    </location>
</feature>
<dbReference type="Gene3D" id="3.30.559.10">
    <property type="entry name" value="Chloramphenicol acetyltransferase-like domain"/>
    <property type="match status" value="1"/>
</dbReference>
<sequence>MVPFAGTGAGVGELTWAQQGLWRAMVTTASSLPLGGVSPLPPGFTVAAAGRVLAFATARHPSLRTRLLPGPEPMPRQEIAAAGEAVLTVLEAGTEDPGVVADRLRARWEDTPFDYTVEWPVRMGVVTVGGEPRRLVAVYCHLALDMHGLDVLIADLATMDPDTGRSPAPVAGTTALELARRQRQPAGVRQSAASLRHWDHMLRLIPARRLPGSARRRVPRWQELGLTSVAALHAVRILAARSGLRTRPLLLAACAVGLCRVAGTDPAVLQVLVSNRFRPGLADLVTPLAQSSLLVVPLSGAPLVEVAARAQQETVRAAKNAYYDPLQLDQVYERVDRDRAEDVDVDVFYNDRRRVAAHDDGGPVPTEADLRKSLGSAAPRLDRELERFDHRMFVHVNDVPDAVDWTVCADSHHLGREDARALLLAMEGALVEAALHG</sequence>
<evidence type="ECO:0000259" key="1">
    <source>
        <dbReference type="Pfam" id="PF00668"/>
    </source>
</evidence>
<dbReference type="SUPFAM" id="SSF52777">
    <property type="entry name" value="CoA-dependent acyltransferases"/>
    <property type="match status" value="2"/>
</dbReference>
<dbReference type="InterPro" id="IPR023213">
    <property type="entry name" value="CAT-like_dom_sf"/>
</dbReference>
<dbReference type="EMBL" id="CADCTP010000424">
    <property type="protein sequence ID" value="CAA9291366.1"/>
    <property type="molecule type" value="Genomic_DNA"/>
</dbReference>
<protein>
    <recommendedName>
        <fullName evidence="1">Condensation domain-containing protein</fullName>
    </recommendedName>
</protein>
<proteinExistence type="predicted"/>
<evidence type="ECO:0000313" key="2">
    <source>
        <dbReference type="EMBL" id="CAA9291366.1"/>
    </source>
</evidence>
<dbReference type="AlphaFoldDB" id="A0A6J4JZ07"/>
<dbReference type="GO" id="GO:0003824">
    <property type="term" value="F:catalytic activity"/>
    <property type="evidence" value="ECO:0007669"/>
    <property type="project" value="InterPro"/>
</dbReference>
<organism evidence="2">
    <name type="scientific">uncultured Mycobacteriales bacterium</name>
    <dbReference type="NCBI Taxonomy" id="581187"/>
    <lineage>
        <taxon>Bacteria</taxon>
        <taxon>Bacillati</taxon>
        <taxon>Actinomycetota</taxon>
        <taxon>Actinomycetes</taxon>
        <taxon>Mycobacteriales</taxon>
        <taxon>environmental samples</taxon>
    </lineage>
</organism>
<gene>
    <name evidence="2" type="ORF">AVDCRST_MAG41-4389</name>
</gene>
<accession>A0A6J4JZ07</accession>
<reference evidence="2" key="1">
    <citation type="submission" date="2020-02" db="EMBL/GenBank/DDBJ databases">
        <authorList>
            <person name="Meier V. D."/>
        </authorList>
    </citation>
    <scope>NUCLEOTIDE SEQUENCE</scope>
    <source>
        <strain evidence="2">AVDCRST_MAG41</strain>
    </source>
</reference>
<dbReference type="InterPro" id="IPR001242">
    <property type="entry name" value="Condensation_dom"/>
</dbReference>
<dbReference type="Gene3D" id="3.30.559.30">
    <property type="entry name" value="Nonribosomal peptide synthetase, condensation domain"/>
    <property type="match status" value="1"/>
</dbReference>
<dbReference type="Pfam" id="PF00668">
    <property type="entry name" value="Condensation"/>
    <property type="match status" value="1"/>
</dbReference>
<dbReference type="GO" id="GO:0008610">
    <property type="term" value="P:lipid biosynthetic process"/>
    <property type="evidence" value="ECO:0007669"/>
    <property type="project" value="UniProtKB-ARBA"/>
</dbReference>
<name>A0A6J4JZ07_9ACTN</name>